<dbReference type="STRING" id="1703345.A3860_02435"/>
<sequence length="86" mass="10181">MAFIGKILTIRTWRKYQNKSSSEAMMAYLEASEEMVQKLQEISSQSKNCKELKENLSAFIQDRQKFNEHVSKHWRGPEFESKRPIV</sequence>
<reference evidence="1 2" key="1">
    <citation type="submission" date="2016-03" db="EMBL/GenBank/DDBJ databases">
        <title>Niastella vici sp. nov., isolated from farmland soil.</title>
        <authorList>
            <person name="Chen L."/>
            <person name="Wang D."/>
            <person name="Yang S."/>
            <person name="Wang G."/>
        </authorList>
    </citation>
    <scope>NUCLEOTIDE SEQUENCE [LARGE SCALE GENOMIC DNA]</scope>
    <source>
        <strain evidence="1 2">DJ57</strain>
    </source>
</reference>
<evidence type="ECO:0000313" key="2">
    <source>
        <dbReference type="Proteomes" id="UP000192796"/>
    </source>
</evidence>
<comment type="caution">
    <text evidence="1">The sequence shown here is derived from an EMBL/GenBank/DDBJ whole genome shotgun (WGS) entry which is preliminary data.</text>
</comment>
<evidence type="ECO:0000313" key="1">
    <source>
        <dbReference type="EMBL" id="OQP67237.1"/>
    </source>
</evidence>
<protein>
    <submittedName>
        <fullName evidence="1">Uncharacterized protein</fullName>
    </submittedName>
</protein>
<keyword evidence="2" id="KW-1185">Reference proteome</keyword>
<organism evidence="1 2">
    <name type="scientific">Niastella vici</name>
    <dbReference type="NCBI Taxonomy" id="1703345"/>
    <lineage>
        <taxon>Bacteria</taxon>
        <taxon>Pseudomonadati</taxon>
        <taxon>Bacteroidota</taxon>
        <taxon>Chitinophagia</taxon>
        <taxon>Chitinophagales</taxon>
        <taxon>Chitinophagaceae</taxon>
        <taxon>Niastella</taxon>
    </lineage>
</organism>
<proteinExistence type="predicted"/>
<gene>
    <name evidence="1" type="ORF">A3860_02435</name>
</gene>
<accession>A0A1V9G9I7</accession>
<dbReference type="Proteomes" id="UP000192796">
    <property type="component" value="Unassembled WGS sequence"/>
</dbReference>
<dbReference type="EMBL" id="LVYD01000001">
    <property type="protein sequence ID" value="OQP67237.1"/>
    <property type="molecule type" value="Genomic_DNA"/>
</dbReference>
<name>A0A1V9G9I7_9BACT</name>
<dbReference type="AlphaFoldDB" id="A0A1V9G9I7"/>